<evidence type="ECO:0000256" key="1">
    <source>
        <dbReference type="SAM" id="MobiDB-lite"/>
    </source>
</evidence>
<gene>
    <name evidence="2" type="ORF">N7515_009839</name>
</gene>
<name>A0A9W9GHP8_9EURO</name>
<dbReference type="EMBL" id="JAPQKL010000008">
    <property type="protein sequence ID" value="KAJ5120451.1"/>
    <property type="molecule type" value="Genomic_DNA"/>
</dbReference>
<feature type="compositionally biased region" description="Polar residues" evidence="1">
    <location>
        <begin position="58"/>
        <end position="79"/>
    </location>
</feature>
<reference evidence="2" key="2">
    <citation type="journal article" date="2023" name="IMA Fungus">
        <title>Comparative genomic study of the Penicillium genus elucidates a diverse pangenome and 15 lateral gene transfer events.</title>
        <authorList>
            <person name="Petersen C."/>
            <person name="Sorensen T."/>
            <person name="Nielsen M.R."/>
            <person name="Sondergaard T.E."/>
            <person name="Sorensen J.L."/>
            <person name="Fitzpatrick D.A."/>
            <person name="Frisvad J.C."/>
            <person name="Nielsen K.L."/>
        </authorList>
    </citation>
    <scope>NUCLEOTIDE SEQUENCE</scope>
    <source>
        <strain evidence="2">IBT 22155</strain>
    </source>
</reference>
<dbReference type="AlphaFoldDB" id="A0A9W9GHP8"/>
<evidence type="ECO:0000313" key="3">
    <source>
        <dbReference type="Proteomes" id="UP001149079"/>
    </source>
</evidence>
<feature type="region of interest" description="Disordered" evidence="1">
    <location>
        <begin position="681"/>
        <end position="713"/>
    </location>
</feature>
<accession>A0A9W9GHP8</accession>
<comment type="caution">
    <text evidence="2">The sequence shown here is derived from an EMBL/GenBank/DDBJ whole genome shotgun (WGS) entry which is preliminary data.</text>
</comment>
<dbReference type="GeneID" id="81409753"/>
<feature type="region of interest" description="Disordered" evidence="1">
    <location>
        <begin position="476"/>
        <end position="503"/>
    </location>
</feature>
<dbReference type="Proteomes" id="UP001149079">
    <property type="component" value="Unassembled WGS sequence"/>
</dbReference>
<proteinExistence type="predicted"/>
<dbReference type="RefSeq" id="XP_056516955.1">
    <property type="nucleotide sequence ID" value="XM_056670582.1"/>
</dbReference>
<organism evidence="2 3">
    <name type="scientific">Penicillium bovifimosum</name>
    <dbReference type="NCBI Taxonomy" id="126998"/>
    <lineage>
        <taxon>Eukaryota</taxon>
        <taxon>Fungi</taxon>
        <taxon>Dikarya</taxon>
        <taxon>Ascomycota</taxon>
        <taxon>Pezizomycotina</taxon>
        <taxon>Eurotiomycetes</taxon>
        <taxon>Eurotiomycetidae</taxon>
        <taxon>Eurotiales</taxon>
        <taxon>Aspergillaceae</taxon>
        <taxon>Penicillium</taxon>
    </lineage>
</organism>
<evidence type="ECO:0000313" key="2">
    <source>
        <dbReference type="EMBL" id="KAJ5120451.1"/>
    </source>
</evidence>
<reference evidence="2" key="1">
    <citation type="submission" date="2022-11" db="EMBL/GenBank/DDBJ databases">
        <authorList>
            <person name="Petersen C."/>
        </authorList>
    </citation>
    <scope>NUCLEOTIDE SEQUENCE</scope>
    <source>
        <strain evidence="2">IBT 22155</strain>
    </source>
</reference>
<keyword evidence="3" id="KW-1185">Reference proteome</keyword>
<sequence>MSKTKVSSSRKASPPLFAQKEDGFAQFLKRHASPTHQRVTAGGRIIPMEQPWSPLPVTSSSGPYEVTDPSTSVLEQSGKASRGVTGHHRSAMQDHTMTQQPSVESPIMLQEQIPSSMWANIIQPPAPIRPHLVPMALNSPYAHPNVQSFQFPAADVHQGRLIPQPQPGGTAVANPNIEPPFLPAGPCYAGVLPRFMSSSDSHAARINLEPLGKVGVHPHGHIAAAGQLRHSHTREGIHPYYETFKARWDQMLDLIHQYDHEIGSFMSTVDLDRLSPFQNFYCAFSQCVQYSPQYKGWASTILQHKLSIHERLLSEVNQVIAFDPSVTPAHVCYELRVYHTTERGKVLAALEELQYERGGPFAEPAVQNTIRIEVPRERKEYSHSGGNVWPGGRNRSVAIVNPATGRPIQIPNQPTGHIANNGNVPIGRNGPLTDATSRLPSLAGVDGSYGWSDDDIMSWISLVGPVDDDCVSHDSQAVRRNHNQGRTGVGPAGADGRMERSKPNNLEIGTYGLDGSIAPHGSSGDECGSENIDLSSKEVEACDSTSNAPSHEEVKQWERVPRDPTSTNFVVHDPNLQRDVNGQDISRETQQAVRGNSLSRHIPLGPNNDQGIIQQKDTGRIFGLDGEGGSYQMRRVFRDDSLSVDQDLDRQQNIQADYTGSATLPGSTDEPQRVPPLELINESAPVGPNAEQQLPRTDDSDNSETPLISRHGTRRLMPRVNIRHRPALHDGVLGASSLRMIKASLETRRCQDRYLRPDTPHPRGRESLSPHVNSNVEMDLTNFFGFHSPDSQQGSGPTRGCSQFIKSNAQHTAVAVVNTSMINASGHPHQR</sequence>
<feature type="region of interest" description="Disordered" evidence="1">
    <location>
        <begin position="58"/>
        <end position="85"/>
    </location>
</feature>
<protein>
    <submittedName>
        <fullName evidence="2">Uncharacterized protein</fullName>
    </submittedName>
</protein>
<dbReference type="OrthoDB" id="5401902at2759"/>